<evidence type="ECO:0008006" key="3">
    <source>
        <dbReference type="Google" id="ProtNLM"/>
    </source>
</evidence>
<dbReference type="SUPFAM" id="SSF50939">
    <property type="entry name" value="Sialidases"/>
    <property type="match status" value="1"/>
</dbReference>
<name>A0A344TP16_9BACT</name>
<protein>
    <recommendedName>
        <fullName evidence="3">Photosynthesis system II assembly factor Ycf48/Hcf136-like domain-containing protein</fullName>
    </recommendedName>
</protein>
<accession>A0A344TP16</accession>
<sequence length="353" mass="39261">MKNFALFLINVIILSSCRKKSEYPIGPNPPFENCKILPDISPPPGFKLNNKQSVDFNGRLKEIQLIDGKVGYALGVNSAGGYAELFKTVDGGNSWVDLKLLLRENPRCMFFLNDKEGFISCFGGKGDLLKTVDGGVNWVKQTYPNLEGNMNHIQSDKHSDLYAILSGLNTNTVLIKSKDKGNSWVIINDSSELGFSLVTFSFKIFEDRIYISGKNGVIIVTDLNGKEIEKIVTNASNIYDFEIIDKDNIVMSASGKIIKTTDGGKKWSATYNRSARIVDFWNPNEGIMILNKSYCATDVYQANDIIAYTKDGGLTWDESAEATNVMSDYSDNQLLTDKGYILLIGNNIFVLDR</sequence>
<dbReference type="Proteomes" id="UP000251993">
    <property type="component" value="Chromosome"/>
</dbReference>
<gene>
    <name evidence="1" type="ORF">DR864_22900</name>
</gene>
<organism evidence="1 2">
    <name type="scientific">Runella rosea</name>
    <dbReference type="NCBI Taxonomy" id="2259595"/>
    <lineage>
        <taxon>Bacteria</taxon>
        <taxon>Pseudomonadati</taxon>
        <taxon>Bacteroidota</taxon>
        <taxon>Cytophagia</taxon>
        <taxon>Cytophagales</taxon>
        <taxon>Spirosomataceae</taxon>
        <taxon>Runella</taxon>
    </lineage>
</organism>
<evidence type="ECO:0000313" key="1">
    <source>
        <dbReference type="EMBL" id="AXE20387.1"/>
    </source>
</evidence>
<dbReference type="PROSITE" id="PS51257">
    <property type="entry name" value="PROKAR_LIPOPROTEIN"/>
    <property type="match status" value="1"/>
</dbReference>
<dbReference type="KEGG" id="run:DR864_22900"/>
<keyword evidence="2" id="KW-1185">Reference proteome</keyword>
<dbReference type="PANTHER" id="PTHR47199:SF2">
    <property type="entry name" value="PHOTOSYSTEM II STABILITY_ASSEMBLY FACTOR HCF136, CHLOROPLASTIC"/>
    <property type="match status" value="1"/>
</dbReference>
<dbReference type="OrthoDB" id="9813892at2"/>
<dbReference type="RefSeq" id="WP_114069150.1">
    <property type="nucleotide sequence ID" value="NZ_CP030850.1"/>
</dbReference>
<dbReference type="SUPFAM" id="SSF110296">
    <property type="entry name" value="Oligoxyloglucan reducing end-specific cellobiohydrolase"/>
    <property type="match status" value="1"/>
</dbReference>
<dbReference type="Gene3D" id="2.130.10.10">
    <property type="entry name" value="YVTN repeat-like/Quinoprotein amine dehydrogenase"/>
    <property type="match status" value="1"/>
</dbReference>
<dbReference type="AlphaFoldDB" id="A0A344TP16"/>
<dbReference type="InterPro" id="IPR015943">
    <property type="entry name" value="WD40/YVTN_repeat-like_dom_sf"/>
</dbReference>
<dbReference type="PANTHER" id="PTHR47199">
    <property type="entry name" value="PHOTOSYSTEM II STABILITY/ASSEMBLY FACTOR HCF136, CHLOROPLASTIC"/>
    <property type="match status" value="1"/>
</dbReference>
<evidence type="ECO:0000313" key="2">
    <source>
        <dbReference type="Proteomes" id="UP000251993"/>
    </source>
</evidence>
<reference evidence="1 2" key="1">
    <citation type="submission" date="2018-07" db="EMBL/GenBank/DDBJ databases">
        <title>Genome sequencing of Runella.</title>
        <authorList>
            <person name="Baek M.-G."/>
            <person name="Yi H."/>
        </authorList>
    </citation>
    <scope>NUCLEOTIDE SEQUENCE [LARGE SCALE GENOMIC DNA]</scope>
    <source>
        <strain evidence="1 2">HYN0085</strain>
    </source>
</reference>
<dbReference type="EMBL" id="CP030850">
    <property type="protein sequence ID" value="AXE20387.1"/>
    <property type="molecule type" value="Genomic_DNA"/>
</dbReference>
<proteinExistence type="predicted"/>
<dbReference type="InterPro" id="IPR036278">
    <property type="entry name" value="Sialidase_sf"/>
</dbReference>